<keyword evidence="3" id="KW-1185">Reference proteome</keyword>
<evidence type="ECO:0000313" key="2">
    <source>
        <dbReference type="EMBL" id="QHB38990.1"/>
    </source>
</evidence>
<proteinExistence type="predicted"/>
<evidence type="ECO:0000256" key="1">
    <source>
        <dbReference type="SAM" id="MobiDB-lite"/>
    </source>
</evidence>
<organism evidence="2 3">
    <name type="scientific">Flavobacterium phage vB_FspS_laban6-1</name>
    <dbReference type="NCBI Taxonomy" id="2686250"/>
    <lineage>
        <taxon>Viruses</taxon>
        <taxon>Duplodnaviria</taxon>
        <taxon>Heunggongvirae</taxon>
        <taxon>Uroviricota</taxon>
        <taxon>Caudoviricetes</taxon>
        <taxon>Duneviridae</taxon>
        <taxon>Labanvirus</taxon>
        <taxon>Labanvirus laban</taxon>
    </lineage>
</organism>
<protein>
    <submittedName>
        <fullName evidence="2">Uncharacterized protein</fullName>
    </submittedName>
</protein>
<accession>A0A6B9LAY2</accession>
<dbReference type="Pfam" id="PF20459">
    <property type="entry name" value="DUF6712"/>
    <property type="match status" value="2"/>
</dbReference>
<name>A0A6B9LAY2_9CAUD</name>
<dbReference type="InterPro" id="IPR046558">
    <property type="entry name" value="DUF6712"/>
</dbReference>
<reference evidence="2 3" key="1">
    <citation type="journal article" date="2020" name="Viruses">
        <title>Diversity and Host Interactions Among Virulent and Temperate Baltic Sea Flavobacterium Phages.</title>
        <authorList>
            <person name="Nilsson E."/>
            <person name="Bayfield O.W."/>
            <person name="Lundin D."/>
            <person name="Antson A.A."/>
            <person name="Holmfeldt K."/>
        </authorList>
    </citation>
    <scope>NUCLEOTIDE SEQUENCE [LARGE SCALE GENOMIC DNA]</scope>
</reference>
<sequence>MKLLFNSDNIDDLFKELLGFVDANFKFENIISDVITASNEVYDLIGKDSYEHIAELTDSEPEQNFEDNNYMVLRTARLAIAVYSYRLYAPHNDLSHTNDGRKMRAEEGEKSAFQWMIDADDKALEKKYYRTLEYLLRLLDESKPENYEEITEEEQKETLYYKWINSDAYDQVKKLFISTVKEFDNIYPINSRLLMIRFAPGMSECERREILPRIGKTLFDLMKLAYKGKSEEEIPNKDSLLLLIQEAIASYALAWAIPRFNVNFFPEGILQFYGSDRQTTSGNKPSLMMEPEAARQAYALTCKRALSDIEQLLKPATEPTDKKVLPDIDSESIDNHFSAT</sequence>
<dbReference type="EMBL" id="MN812211">
    <property type="protein sequence ID" value="QHB38990.1"/>
    <property type="molecule type" value="Genomic_DNA"/>
</dbReference>
<dbReference type="Proteomes" id="UP000465101">
    <property type="component" value="Segment"/>
</dbReference>
<evidence type="ECO:0000313" key="3">
    <source>
        <dbReference type="Proteomes" id="UP000465101"/>
    </source>
</evidence>
<feature type="region of interest" description="Disordered" evidence="1">
    <location>
        <begin position="317"/>
        <end position="340"/>
    </location>
</feature>
<gene>
    <name evidence="2" type="ORF">laban61_gp019</name>
</gene>